<evidence type="ECO:0000256" key="1">
    <source>
        <dbReference type="ARBA" id="ARBA00004604"/>
    </source>
</evidence>
<dbReference type="InterPro" id="IPR009668">
    <property type="entry name" value="RNA_pol-assoc_fac_A49-like"/>
</dbReference>
<keyword evidence="5" id="KW-0539">Nucleus</keyword>
<dbReference type="STRING" id="1173061.A0A0J9XI06"/>
<evidence type="ECO:0000256" key="2">
    <source>
        <dbReference type="ARBA" id="ARBA00009430"/>
    </source>
</evidence>
<keyword evidence="3" id="KW-0240">DNA-directed RNA polymerase</keyword>
<dbReference type="OrthoDB" id="532500at2759"/>
<accession>A0A0J9XI06</accession>
<comment type="subcellular location">
    <subcellularLocation>
        <location evidence="1">Nucleus</location>
        <location evidence="1">Nucleolus</location>
    </subcellularLocation>
</comment>
<feature type="region of interest" description="Disordered" evidence="6">
    <location>
        <begin position="1"/>
        <end position="35"/>
    </location>
</feature>
<dbReference type="GO" id="GO:0000428">
    <property type="term" value="C:DNA-directed RNA polymerase complex"/>
    <property type="evidence" value="ECO:0007669"/>
    <property type="project" value="UniProtKB-KW"/>
</dbReference>
<evidence type="ECO:0000256" key="3">
    <source>
        <dbReference type="ARBA" id="ARBA00022478"/>
    </source>
</evidence>
<dbReference type="GO" id="GO:0003677">
    <property type="term" value="F:DNA binding"/>
    <property type="evidence" value="ECO:0007669"/>
    <property type="project" value="InterPro"/>
</dbReference>
<reference evidence="7" key="1">
    <citation type="submission" date="2014-03" db="EMBL/GenBank/DDBJ databases">
        <authorList>
            <person name="Casaregola S."/>
        </authorList>
    </citation>
    <scope>NUCLEOTIDE SEQUENCE [LARGE SCALE GENOMIC DNA]</scope>
    <source>
        <strain evidence="7">CLIB 918</strain>
    </source>
</reference>
<evidence type="ECO:0000256" key="5">
    <source>
        <dbReference type="ARBA" id="ARBA00023242"/>
    </source>
</evidence>
<dbReference type="AlphaFoldDB" id="A0A0J9XI06"/>
<proteinExistence type="inferred from homology"/>
<protein>
    <submittedName>
        <fullName evidence="7">Similar to Saccharomyces cerevisiae YNL248C RPA49 RNA polymerase I subunit A49</fullName>
    </submittedName>
</protein>
<sequence>MAEKESKKRRRDSEGKHSHSKKKSSSNSEVDSVTVSKVHVPSQKLAVASFGAIKVPTETEFQVYRNKASGNVLLHGEDETIEYEGETHGDEGQFVVALYDADNKSVELYPQTAFVDVSTAVKAKKYASVQDIKSRDVTRMEQRNKLGESFGTRKARRAIFDLKNNQIDATALADIQSDIVSSVTVSTANLPSQEQVQAKLEEGRPIPPHNAEAENVEDIYPLYGIVPAREWKAIRVDALFATEDATTRQELFPAGSSPYISKRLAQLTDPALHTERLQLLYYIGLLLSTYLQRRAASHKNDLAELLLHPADVIVRGIVDRFFVGVGTQAGRGKSARLTMDGARESRILCYLLALMLRYDGYMVEIPPTAVVLGLKPSRLSELLRQLGCSITNVGVRDAEDLGLDKADIPSYKIAKLRAPLKLPEMVRRARRG</sequence>
<dbReference type="GO" id="GO:0005730">
    <property type="term" value="C:nucleolus"/>
    <property type="evidence" value="ECO:0007669"/>
    <property type="project" value="UniProtKB-SubCell"/>
</dbReference>
<evidence type="ECO:0000313" key="7">
    <source>
        <dbReference type="EMBL" id="CDO56578.1"/>
    </source>
</evidence>
<name>A0A0J9XI06_GEOCN</name>
<comment type="caution">
    <text evidence="7">The sequence shown here is derived from an EMBL/GenBank/DDBJ whole genome shotgun (WGS) entry which is preliminary data.</text>
</comment>
<keyword evidence="4" id="KW-0804">Transcription</keyword>
<dbReference type="Proteomes" id="UP000242525">
    <property type="component" value="Unassembled WGS sequence"/>
</dbReference>
<gene>
    <name evidence="7" type="ORF">BN980_GECA15s03266g</name>
</gene>
<dbReference type="PANTHER" id="PTHR14440">
    <property type="entry name" value="DNA-DIRECTED RNA POLYMERASE I SUBUNIT RPA49"/>
    <property type="match status" value="1"/>
</dbReference>
<evidence type="ECO:0000256" key="6">
    <source>
        <dbReference type="SAM" id="MobiDB-lite"/>
    </source>
</evidence>
<dbReference type="GO" id="GO:0006351">
    <property type="term" value="P:DNA-templated transcription"/>
    <property type="evidence" value="ECO:0007669"/>
    <property type="project" value="InterPro"/>
</dbReference>
<evidence type="ECO:0000313" key="8">
    <source>
        <dbReference type="Proteomes" id="UP000242525"/>
    </source>
</evidence>
<evidence type="ECO:0000256" key="4">
    <source>
        <dbReference type="ARBA" id="ARBA00023163"/>
    </source>
</evidence>
<dbReference type="Pfam" id="PF06870">
    <property type="entry name" value="RNA_pol_I_A49"/>
    <property type="match status" value="1"/>
</dbReference>
<comment type="similarity">
    <text evidence="2">Belongs to the eukaryotic RPA49/POLR1E RNA polymerase subunit family.</text>
</comment>
<feature type="compositionally biased region" description="Basic and acidic residues" evidence="6">
    <location>
        <begin position="1"/>
        <end position="17"/>
    </location>
</feature>
<organism evidence="7 8">
    <name type="scientific">Geotrichum candidum</name>
    <name type="common">Oospora lactis</name>
    <name type="synonym">Dipodascus geotrichum</name>
    <dbReference type="NCBI Taxonomy" id="1173061"/>
    <lineage>
        <taxon>Eukaryota</taxon>
        <taxon>Fungi</taxon>
        <taxon>Dikarya</taxon>
        <taxon>Ascomycota</taxon>
        <taxon>Saccharomycotina</taxon>
        <taxon>Dipodascomycetes</taxon>
        <taxon>Dipodascales</taxon>
        <taxon>Dipodascaceae</taxon>
        <taxon>Geotrichum</taxon>
    </lineage>
</organism>
<dbReference type="EMBL" id="CCBN010000015">
    <property type="protein sequence ID" value="CDO56578.1"/>
    <property type="molecule type" value="Genomic_DNA"/>
</dbReference>
<keyword evidence="8" id="KW-1185">Reference proteome</keyword>